<dbReference type="PANTHER" id="PTHR15921">
    <property type="entry name" value="PRE-MRNA CLEAVAGE COMPLEX II"/>
    <property type="match status" value="1"/>
</dbReference>
<dbReference type="PANTHER" id="PTHR15921:SF3">
    <property type="entry name" value="PRE-MRNA CLEAVAGE COMPLEX 2 PROTEIN PCF11"/>
    <property type="match status" value="1"/>
</dbReference>
<name>A0A1Y2DYC9_9PEZI</name>
<reference evidence="3 4" key="1">
    <citation type="submission" date="2016-07" db="EMBL/GenBank/DDBJ databases">
        <title>Pervasive Adenine N6-methylation of Active Genes in Fungi.</title>
        <authorList>
            <consortium name="DOE Joint Genome Institute"/>
            <person name="Mondo S.J."/>
            <person name="Dannebaum R.O."/>
            <person name="Kuo R.C."/>
            <person name="Labutti K."/>
            <person name="Haridas S."/>
            <person name="Kuo A."/>
            <person name="Salamov A."/>
            <person name="Ahrendt S.R."/>
            <person name="Lipzen A."/>
            <person name="Sullivan W."/>
            <person name="Andreopoulos W.B."/>
            <person name="Clum A."/>
            <person name="Lindquist E."/>
            <person name="Daum C."/>
            <person name="Ramamoorthy G.K."/>
            <person name="Gryganskyi A."/>
            <person name="Culley D."/>
            <person name="Magnuson J.K."/>
            <person name="James T.Y."/>
            <person name="O'Malley M.A."/>
            <person name="Stajich J.E."/>
            <person name="Spatafora J.W."/>
            <person name="Visel A."/>
            <person name="Grigoriev I.V."/>
        </authorList>
    </citation>
    <scope>NUCLEOTIDE SEQUENCE [LARGE SCALE GENOMIC DNA]</scope>
    <source>
        <strain evidence="3 4">CBS 129021</strain>
    </source>
</reference>
<dbReference type="PROSITE" id="PS51391">
    <property type="entry name" value="CID"/>
    <property type="match status" value="1"/>
</dbReference>
<dbReference type="FunFam" id="1.25.40.90:FF:000016">
    <property type="entry name" value="mRNA cleavage factor complex component Pcf11"/>
    <property type="match status" value="1"/>
</dbReference>
<sequence length="686" mass="75581">MSSYQETEDFERDFREALEDLQVNNRYDIQNLTMIARENTEHALAISQVLQDHLKRIAPHKKLPSLYVLDSIVKNVGTPYTLFFGKRLFQTYMDSYASVDMNTRRKMDEMLKTWKEPIPGSIDTRPVFPPDVTRPIENALIKARTSAMHAQQQNLRTEQQLLGRGRSMGQPVPYRETPTPPGSGYRPPSQASGYPAEHAASMANGSPHGHPTQPPSHYPLHQQQIPPTRSTPQPPASLHAFQPLHGGYSMPQSGISVDALTDDIQRLITAFKAEVSRNPHDPSIQTRLKALLDLQSLLQSQNLPQDQLVLVKNRIAELAVTIRAPPAQIATPVPIPQPVAVAPSPAAAPKVSLDSLLGSGALAALLARGSATPQVSTPQPPPATVAIRSPPPQRVEPPKVAAPQADPMSLLNMLRKAGMLPATTPSSGSTPVPNVAPSVATPFPLPVHGMTPPSLENLTGDIAFKASSLKQYVFRPHLLSFMYEALGPQCTQCGRRFKTDEEGKKKKTAHMDWHFKVNQRIAETEKRGQHRSWFIDEMDWINSRETIDEDYVAPTGDSGAQGSAAKAPKLQYIPVPDDPMLANSVCPICQEKFETRWLDDAQEFVWPDALRVGDRIHHASCHKEAMGSSAVGSLYSRNTPEPVLGKRKAEVSRSHLEKCTAYGLRLTEPKQDELTGIRGKLKMEAA</sequence>
<accession>A0A1Y2DYC9</accession>
<dbReference type="GO" id="GO:0000993">
    <property type="term" value="F:RNA polymerase II complex binding"/>
    <property type="evidence" value="ECO:0007669"/>
    <property type="project" value="InterPro"/>
</dbReference>
<dbReference type="RefSeq" id="XP_040715498.1">
    <property type="nucleotide sequence ID" value="XM_040855996.1"/>
</dbReference>
<dbReference type="Gene3D" id="1.25.40.90">
    <property type="match status" value="1"/>
</dbReference>
<dbReference type="GO" id="GO:0006369">
    <property type="term" value="P:termination of RNA polymerase II transcription"/>
    <property type="evidence" value="ECO:0007669"/>
    <property type="project" value="InterPro"/>
</dbReference>
<comment type="caution">
    <text evidence="3">The sequence shown here is derived from an EMBL/GenBank/DDBJ whole genome shotgun (WGS) entry which is preliminary data.</text>
</comment>
<dbReference type="Pfam" id="PF04818">
    <property type="entry name" value="CID"/>
    <property type="match status" value="1"/>
</dbReference>
<protein>
    <recommendedName>
        <fullName evidence="2">CID domain-containing protein</fullName>
    </recommendedName>
</protein>
<keyword evidence="4" id="KW-1185">Reference proteome</keyword>
<dbReference type="InterPro" id="IPR021605">
    <property type="entry name" value="Pcf11_Clp1-ID"/>
</dbReference>
<evidence type="ECO:0000313" key="4">
    <source>
        <dbReference type="Proteomes" id="UP000193689"/>
    </source>
</evidence>
<dbReference type="SMART" id="SM00582">
    <property type="entry name" value="RPR"/>
    <property type="match status" value="1"/>
</dbReference>
<dbReference type="InterPro" id="IPR006569">
    <property type="entry name" value="CID_dom"/>
</dbReference>
<dbReference type="InterPro" id="IPR054127">
    <property type="entry name" value="Pcf11_C"/>
</dbReference>
<dbReference type="GO" id="GO:0005849">
    <property type="term" value="C:mRNA cleavage factor complex"/>
    <property type="evidence" value="ECO:0007669"/>
    <property type="project" value="InterPro"/>
</dbReference>
<dbReference type="SUPFAM" id="SSF48464">
    <property type="entry name" value="ENTH/VHS domain"/>
    <property type="match status" value="1"/>
</dbReference>
<feature type="compositionally biased region" description="Polar residues" evidence="1">
    <location>
        <begin position="221"/>
        <end position="231"/>
    </location>
</feature>
<dbReference type="STRING" id="1141098.A0A1Y2DYC9"/>
<dbReference type="OrthoDB" id="343582at2759"/>
<dbReference type="GO" id="GO:0005737">
    <property type="term" value="C:cytoplasm"/>
    <property type="evidence" value="ECO:0007669"/>
    <property type="project" value="TreeGrafter"/>
</dbReference>
<dbReference type="CDD" id="cd16982">
    <property type="entry name" value="CID_Pcf11"/>
    <property type="match status" value="1"/>
</dbReference>
<dbReference type="GeneID" id="63772208"/>
<dbReference type="Proteomes" id="UP000193689">
    <property type="component" value="Unassembled WGS sequence"/>
</dbReference>
<evidence type="ECO:0000313" key="3">
    <source>
        <dbReference type="EMBL" id="ORY64084.1"/>
    </source>
</evidence>
<gene>
    <name evidence="3" type="ORF">BCR38DRAFT_343062</name>
</gene>
<proteinExistence type="predicted"/>
<evidence type="ECO:0000256" key="1">
    <source>
        <dbReference type="SAM" id="MobiDB-lite"/>
    </source>
</evidence>
<evidence type="ECO:0000259" key="2">
    <source>
        <dbReference type="PROSITE" id="PS51391"/>
    </source>
</evidence>
<dbReference type="Pfam" id="PF21936">
    <property type="entry name" value="Pcf11_C"/>
    <property type="match status" value="1"/>
</dbReference>
<dbReference type="AlphaFoldDB" id="A0A1Y2DYC9"/>
<feature type="region of interest" description="Disordered" evidence="1">
    <location>
        <begin position="162"/>
        <end position="245"/>
    </location>
</feature>
<dbReference type="InterPro" id="IPR047415">
    <property type="entry name" value="Pcf11_CID"/>
</dbReference>
<dbReference type="InterPro" id="IPR008942">
    <property type="entry name" value="ENTH_VHS"/>
</dbReference>
<dbReference type="InterPro" id="IPR045154">
    <property type="entry name" value="PCF11-like"/>
</dbReference>
<dbReference type="GO" id="GO:0031124">
    <property type="term" value="P:mRNA 3'-end processing"/>
    <property type="evidence" value="ECO:0007669"/>
    <property type="project" value="InterPro"/>
</dbReference>
<dbReference type="Pfam" id="PF11526">
    <property type="entry name" value="Pfc11_Clp1_ID"/>
    <property type="match status" value="1"/>
</dbReference>
<organism evidence="3 4">
    <name type="scientific">Pseudomassariella vexata</name>
    <dbReference type="NCBI Taxonomy" id="1141098"/>
    <lineage>
        <taxon>Eukaryota</taxon>
        <taxon>Fungi</taxon>
        <taxon>Dikarya</taxon>
        <taxon>Ascomycota</taxon>
        <taxon>Pezizomycotina</taxon>
        <taxon>Sordariomycetes</taxon>
        <taxon>Xylariomycetidae</taxon>
        <taxon>Amphisphaeriales</taxon>
        <taxon>Pseudomassariaceae</taxon>
        <taxon>Pseudomassariella</taxon>
    </lineage>
</organism>
<dbReference type="EMBL" id="MCFJ01000007">
    <property type="protein sequence ID" value="ORY64084.1"/>
    <property type="molecule type" value="Genomic_DNA"/>
</dbReference>
<dbReference type="GO" id="GO:0003729">
    <property type="term" value="F:mRNA binding"/>
    <property type="evidence" value="ECO:0007669"/>
    <property type="project" value="InterPro"/>
</dbReference>
<dbReference type="FunCoup" id="A0A1Y2DYC9">
    <property type="interactions" value="488"/>
</dbReference>
<dbReference type="InParanoid" id="A0A1Y2DYC9"/>
<feature type="domain" description="CID" evidence="2">
    <location>
        <begin position="6"/>
        <end position="144"/>
    </location>
</feature>